<keyword evidence="4 5" id="KW-0472">Membrane</keyword>
<feature type="transmembrane region" description="Helical" evidence="5">
    <location>
        <begin position="358"/>
        <end position="379"/>
    </location>
</feature>
<sequence>MQKKLKLWDAIMLVMGSMIGSGIFIVSADMMRNLGSGYWLIIVWIITGIMTVAAAISYGELSSIFPKAGGQYTYLTEIFGKKMGFLYGWGLFTVIQTGTIAAVAMAFGKFTAYLVPWLNYSDPIFQSGEFQITYIQILAIFVILLLTYINTRGVESGKLLQNLFTGSKILALLGLIALGFILVDFSHLAENFSFGTDAFNNLNKDSKGNFLKTGWESISGMALLGGIAAAMVGSVFSSVAWESVTFVSGEIENPKKNVVKAMILGTSAVMLLYIAVNFVYLNALDRDSIAFAANERVAVTASQSIFGNAGTIIIAVLVMISTFGCNNGLILAGARVFQTMAKDGLFFKSAIKNNKNQVPENALWMQGIWASVLCLSGQYGNLLDMISFVIVLFYMITVFGVIYLRIKKPDLERPYKTWLYPITPFVYLFIGTCFCVLLLIYKQQYTWPGFLMVLIGLPVYYLINRKK</sequence>
<evidence type="ECO:0000256" key="1">
    <source>
        <dbReference type="ARBA" id="ARBA00004141"/>
    </source>
</evidence>
<dbReference type="PANTHER" id="PTHR11785:SF512">
    <property type="entry name" value="SOBREMESA, ISOFORM B"/>
    <property type="match status" value="1"/>
</dbReference>
<keyword evidence="2 5" id="KW-0812">Transmembrane</keyword>
<evidence type="ECO:0000256" key="3">
    <source>
        <dbReference type="ARBA" id="ARBA00022989"/>
    </source>
</evidence>
<dbReference type="InterPro" id="IPR002293">
    <property type="entry name" value="AA/rel_permease1"/>
</dbReference>
<evidence type="ECO:0000313" key="7">
    <source>
        <dbReference type="Proteomes" id="UP000831068"/>
    </source>
</evidence>
<keyword evidence="7" id="KW-1185">Reference proteome</keyword>
<protein>
    <submittedName>
        <fullName evidence="6">Amino acid permease</fullName>
    </submittedName>
</protein>
<feature type="transmembrane region" description="Helical" evidence="5">
    <location>
        <begin position="418"/>
        <end position="441"/>
    </location>
</feature>
<dbReference type="Proteomes" id="UP000831068">
    <property type="component" value="Chromosome"/>
</dbReference>
<evidence type="ECO:0000313" key="6">
    <source>
        <dbReference type="EMBL" id="UOE39268.1"/>
    </source>
</evidence>
<dbReference type="Pfam" id="PF13520">
    <property type="entry name" value="AA_permease_2"/>
    <property type="match status" value="1"/>
</dbReference>
<dbReference type="InterPro" id="IPR050598">
    <property type="entry name" value="AminoAcid_Transporter"/>
</dbReference>
<evidence type="ECO:0000256" key="2">
    <source>
        <dbReference type="ARBA" id="ARBA00022692"/>
    </source>
</evidence>
<feature type="transmembrane region" description="Helical" evidence="5">
    <location>
        <begin position="169"/>
        <end position="189"/>
    </location>
</feature>
<evidence type="ECO:0000256" key="4">
    <source>
        <dbReference type="ARBA" id="ARBA00023136"/>
    </source>
</evidence>
<organism evidence="6 7">
    <name type="scientific">Chryseobacterium oryzae</name>
    <dbReference type="NCBI Taxonomy" id="2929799"/>
    <lineage>
        <taxon>Bacteria</taxon>
        <taxon>Pseudomonadati</taxon>
        <taxon>Bacteroidota</taxon>
        <taxon>Flavobacteriia</taxon>
        <taxon>Flavobacteriales</taxon>
        <taxon>Weeksellaceae</taxon>
        <taxon>Chryseobacterium group</taxon>
        <taxon>Chryseobacterium</taxon>
    </lineage>
</organism>
<reference evidence="6 7" key="1">
    <citation type="submission" date="2022-03" db="EMBL/GenBank/DDBJ databases">
        <title>Chryseobacterium sp. isolated from the Andong Sikhe.</title>
        <authorList>
            <person name="Won M."/>
            <person name="Kim S.-J."/>
            <person name="Kwon S.-W."/>
        </authorList>
    </citation>
    <scope>NUCLEOTIDE SEQUENCE [LARGE SCALE GENOMIC DNA]</scope>
    <source>
        <strain evidence="6 7">ADR-1</strain>
    </source>
</reference>
<feature type="transmembrane region" description="Helical" evidence="5">
    <location>
        <begin position="447"/>
        <end position="463"/>
    </location>
</feature>
<feature type="transmembrane region" description="Helical" evidence="5">
    <location>
        <begin position="218"/>
        <end position="241"/>
    </location>
</feature>
<evidence type="ECO:0000256" key="5">
    <source>
        <dbReference type="SAM" id="Phobius"/>
    </source>
</evidence>
<feature type="transmembrane region" description="Helical" evidence="5">
    <location>
        <begin position="85"/>
        <end position="110"/>
    </location>
</feature>
<keyword evidence="3 5" id="KW-1133">Transmembrane helix</keyword>
<dbReference type="PIRSF" id="PIRSF006060">
    <property type="entry name" value="AA_transporter"/>
    <property type="match status" value="1"/>
</dbReference>
<name>A0ABY4BNH7_9FLAO</name>
<feature type="transmembrane region" description="Helical" evidence="5">
    <location>
        <begin position="38"/>
        <end position="58"/>
    </location>
</feature>
<feature type="transmembrane region" description="Helical" evidence="5">
    <location>
        <begin position="130"/>
        <end position="149"/>
    </location>
</feature>
<feature type="transmembrane region" description="Helical" evidence="5">
    <location>
        <begin position="7"/>
        <end position="26"/>
    </location>
</feature>
<dbReference type="Gene3D" id="1.20.1740.10">
    <property type="entry name" value="Amino acid/polyamine transporter I"/>
    <property type="match status" value="1"/>
</dbReference>
<feature type="transmembrane region" description="Helical" evidence="5">
    <location>
        <begin position="385"/>
        <end position="406"/>
    </location>
</feature>
<gene>
    <name evidence="6" type="ORF">MTP08_05715</name>
</gene>
<feature type="transmembrane region" description="Helical" evidence="5">
    <location>
        <begin position="261"/>
        <end position="281"/>
    </location>
</feature>
<comment type="subcellular location">
    <subcellularLocation>
        <location evidence="1">Membrane</location>
        <topology evidence="1">Multi-pass membrane protein</topology>
    </subcellularLocation>
</comment>
<dbReference type="PANTHER" id="PTHR11785">
    <property type="entry name" value="AMINO ACID TRANSPORTER"/>
    <property type="match status" value="1"/>
</dbReference>
<dbReference type="RefSeq" id="WP_243577435.1">
    <property type="nucleotide sequence ID" value="NZ_CP094529.1"/>
</dbReference>
<accession>A0ABY4BNH7</accession>
<feature type="transmembrane region" description="Helical" evidence="5">
    <location>
        <begin position="312"/>
        <end position="337"/>
    </location>
</feature>
<dbReference type="EMBL" id="CP094529">
    <property type="protein sequence ID" value="UOE39268.1"/>
    <property type="molecule type" value="Genomic_DNA"/>
</dbReference>
<proteinExistence type="predicted"/>